<dbReference type="Proteomes" id="UP000319828">
    <property type="component" value="Unassembled WGS sequence"/>
</dbReference>
<dbReference type="Pfam" id="PF17963">
    <property type="entry name" value="Big_9"/>
    <property type="match status" value="8"/>
</dbReference>
<dbReference type="SMART" id="SM00736">
    <property type="entry name" value="CADG"/>
    <property type="match status" value="7"/>
</dbReference>
<dbReference type="InterPro" id="IPR044016">
    <property type="entry name" value="Big_13"/>
</dbReference>
<dbReference type="CDD" id="cd11304">
    <property type="entry name" value="Cadherin_repeat"/>
    <property type="match status" value="2"/>
</dbReference>
<dbReference type="Pfam" id="PF19077">
    <property type="entry name" value="Big_13"/>
    <property type="match status" value="1"/>
</dbReference>
<name>A0A557NT38_9VIBR</name>
<dbReference type="Pfam" id="PF05345">
    <property type="entry name" value="He_PIG"/>
    <property type="match status" value="6"/>
</dbReference>
<feature type="compositionally biased region" description="Polar residues" evidence="1">
    <location>
        <begin position="1190"/>
        <end position="1205"/>
    </location>
</feature>
<organism evidence="3 4">
    <name type="scientific">Vibrio algivorus</name>
    <dbReference type="NCBI Taxonomy" id="1667024"/>
    <lineage>
        <taxon>Bacteria</taxon>
        <taxon>Pseudomonadati</taxon>
        <taxon>Pseudomonadota</taxon>
        <taxon>Gammaproteobacteria</taxon>
        <taxon>Vibrionales</taxon>
        <taxon>Vibrionaceae</taxon>
        <taxon>Vibrio</taxon>
    </lineage>
</organism>
<dbReference type="OrthoDB" id="9813456at2"/>
<evidence type="ECO:0000313" key="4">
    <source>
        <dbReference type="Proteomes" id="UP000319828"/>
    </source>
</evidence>
<proteinExistence type="predicted"/>
<dbReference type="InterPro" id="IPR006644">
    <property type="entry name" value="Cadg"/>
</dbReference>
<dbReference type="PROSITE" id="PS50268">
    <property type="entry name" value="CADHERIN_2"/>
    <property type="match status" value="5"/>
</dbReference>
<dbReference type="GO" id="GO:0005509">
    <property type="term" value="F:calcium ion binding"/>
    <property type="evidence" value="ECO:0007669"/>
    <property type="project" value="InterPro"/>
</dbReference>
<feature type="domain" description="Cadherin" evidence="2">
    <location>
        <begin position="975"/>
        <end position="1077"/>
    </location>
</feature>
<gene>
    <name evidence="3" type="ORF">FOF44_17915</name>
</gene>
<dbReference type="NCBIfam" id="TIGR01965">
    <property type="entry name" value="VCBS_repeat"/>
    <property type="match status" value="15"/>
</dbReference>
<feature type="region of interest" description="Disordered" evidence="1">
    <location>
        <begin position="1190"/>
        <end position="1214"/>
    </location>
</feature>
<dbReference type="SMART" id="SM00112">
    <property type="entry name" value="CA"/>
    <property type="match status" value="4"/>
</dbReference>
<dbReference type="PANTHER" id="PTHR21559:SF21">
    <property type="entry name" value="DYSTROGLYCAN 1"/>
    <property type="match status" value="1"/>
</dbReference>
<dbReference type="InterPro" id="IPR010221">
    <property type="entry name" value="VCBS_dom"/>
</dbReference>
<dbReference type="GO" id="GO:0007156">
    <property type="term" value="P:homophilic cell adhesion via plasma membrane adhesion molecules"/>
    <property type="evidence" value="ECO:0007669"/>
    <property type="project" value="InterPro"/>
</dbReference>
<evidence type="ECO:0000259" key="2">
    <source>
        <dbReference type="PROSITE" id="PS50268"/>
    </source>
</evidence>
<dbReference type="GO" id="GO:0016011">
    <property type="term" value="C:dystroglycan complex"/>
    <property type="evidence" value="ECO:0007669"/>
    <property type="project" value="TreeGrafter"/>
</dbReference>
<reference evidence="3 4" key="1">
    <citation type="submission" date="2019-07" db="EMBL/GenBank/DDBJ databases">
        <title>The draft genome sequence of Vibrio algivorus M1486.</title>
        <authorList>
            <person name="Meng X."/>
        </authorList>
    </citation>
    <scope>NUCLEOTIDE SEQUENCE [LARGE SCALE GENOMIC DNA]</scope>
    <source>
        <strain evidence="3 4">M1486</strain>
    </source>
</reference>
<dbReference type="InterPro" id="IPR013783">
    <property type="entry name" value="Ig-like_fold"/>
</dbReference>
<protein>
    <recommendedName>
        <fullName evidence="2">Cadherin domain-containing protein</fullName>
    </recommendedName>
</protein>
<dbReference type="RefSeq" id="WP_144389254.1">
    <property type="nucleotide sequence ID" value="NZ_CANNCB010000069.1"/>
</dbReference>
<feature type="domain" description="Cadherin" evidence="2">
    <location>
        <begin position="1183"/>
        <end position="1287"/>
    </location>
</feature>
<dbReference type="SUPFAM" id="SSF49313">
    <property type="entry name" value="Cadherin-like"/>
    <property type="match status" value="9"/>
</dbReference>
<sequence length="3002" mass="310579">MEDRKKNKSENKKEQPSKEAIKKLDKNAQRLKAEALRGNADDRIASKTKNDDVADKSWSQAAFVNNLSPNTEVEVEVDTVVSKEQINTTVAGNETNLTQEPQPLVGKIIPTTGEPDVTYSIAENHVSNFGVFRLAPTGAFTFIPSVNSLAGQSQQFTIHATHKGEVHQQQLTITQGHNQIAKVTISGADNAILIEDHNVQAGELHATGNLNIAATAPTDTRVVVETLSGQYGTLEIDANGHWEYSVDNGQQAVQALKSTTTLHESFTIHLVNGDSHQISITIKGDEDKAIISGVDSQPLTEDQHIDTAHHLNAQGKLDIIDVDQGDAYFHAQTSMGKYGEFTIDEQGHWHYSVDDTLQSIQSLASGEKITDTVHVLSKDGATTHDVVVSITGTNDAPVLTVTPNAANLVTGKLTGTDVDTTDTHTFSTTQSIGLYGHLSIDPSTGDYTYTQTPGTVKGMVYNHNTGQYTGHDVFEVQVTDGHGGTDTKYITFDVSATVAGPTVTTPNAPVTIILGAPTPPTITLTTPSTTPLILTAPPTASLTIDLASTSDTYGGTGTNSDDITSVTTPMITGHVDIPFSTVNIFDGTTKVGTVIADDKGDYSVATSVLGGTEAGQLHHLHAEATAPGVAGATPILSPTLDVTIDTGATTVADTGTATEDQTAGVASIGNVLGNDESGMVVKAGDLQGAFGTVHMHADGTYTYDLNNQHPSIQALPDGQTITDIYTYEVMDVAGNTSTETLEITITGTNDNPVVSSAIVDGGHGTDTILRNLPASLVKGQLTATDIDTGDKLSWELMPSSTHSDPHYGDYGHIALAPSGQWVYRVGSAAATALEEGEQVTETFHLKVSDGHGGSTIQTLIIHVTGINNAPIVVTHSQGGLPIAEQTTTQDSSFTFTLPPGTFNDVDHGDHLTLSATGLPSWLHFDATTGTFSGTPTNSDVAGKLPITVTATDTHGAHVEASFALTVNNINDAPVISPISIVTVTEDGAHAAGQLQATDPDVGDAQHLTYSIANAVDGFRLNSDGTWDFDPSDAAYQHIAAGISETVSIPVTVSDGHGGTDTQQLVINITGTNDVPVISGVDSGSVQEESQLTASGTLTISDADAGEDHFIAVSGTTGSGNHGTLDIDASGAWTYHLDNSNAEVQALGESPSGTTNSLTDTFTVTSADGTAHTITVTVNGTNDGPVFTTATLTQSGDEDTSVTGQLGSTDTDTGDSATYAATGTLPAGFTLQADGRYTLDASVQAYQHLEAGHSQDITIPVTVTDGAGGTATQTLTITITGTNDAPTVTHTVVDQTATEDAAFSFALPSDTFNDVDNGDHLTLSATGLPSWLHFDAATSTFSGTPTNADVGKLPITVTATDSHGAQVSTSFALTVNNTNDVPVLSQISTVAVTEDGAHATGQLQATDPDVGDAQHLTYSVANAVDGFTLNSDGTWDFDPSHAAYQHIAAGISETVSIPVTVSDGHGGTDTQQLVINITGTNDNPVVSSTMVDGGHGFDEDTGLTSLSLVRGQLTATDVDTGDALKWEIISTHSAPNIGEYGYIALSPSGQWVYRIGSTDATALSEGEQATEIFHFKVSDGHGGSTTQTLTIHITGVNNAPTVVSHSQGVLPIAEQTTNQDSPFTFTLPADTFIDIDHGDHLTLSVTGLPNWLHFDAATGTFSGTPTNSDVAGKLPITVTATDSHGAHVSTSFALTVNNINDAPVLTPLSTVAVTEDGAHASGQLQATDPDVGDAQHLTYSVVNVVDGFTLNSDGTWDFDPSHAAYQHIAAGVSETVSIPVTVSDGHGGTDTQQLVINITGTNDAPVISGTEHGSITEDQHVTPNATDPSIHELTIQGRLAVTDVDSNEAHFQDQTGVVGDNGFGDFSITPSGFWIYTANNDDPKIQELGANDSHTDSITVTTVDGTSHKIVVTIHGANDAPTLTHTVVSQTATEDTAFSFALPSDTFNDIDNGDHLTLSATGLPSWLHFDAATSTFSGTPSNADVGKLPITVTATDSHGAQVSTSFALTVNNTNDAPTLTHTVVSQTATEDTAFSFALPLDTFKDVDNGDHLTLSATGLPSWLHFDAATSIFSGTPTNADVGKLPITVTATDSHGAHVSTSFALTVNNINDAPVLTPLSTVAVTEDGAHASGQLQATDPDVGDAQHLTYSVANAVDGFTLNNDGTWDFDPSHAAYQHIAAGASETVSIPITVNDGHGGTDTQQLVINITGTNDAPVIAPGGIIENTLLVSSFQQSTLIQGQLVATDIDTNDQPKWEIVNSTGSLNPGASAYGTFIITDDGRWFFRGGGSAGPAGKLAENETVDLPFTVQATDGHGGVVQQVVTVHVVGTNDAPKLTHTVVSQTATEDAAFSFSLPSNTFTDIDHGDHLTLSATGLPNWLHFDAATGTFSGTPTNADVGKLPITVTATDSQGAQVSTSFALTVNNTNDAPTLTITQTTHITGTLVGSDVDVGDVLTYSSPNGVVDSTAHTTVVHGQFGDLTIDTVSGAYTYAPHSSAVGMAFDPATGIYSGHEVFEVVVTDSSGAAMSQFIQFDPTATVTAATTSGNPPVVAAQVQTPPIVTDAMPTLPTITPPTNAVTISLDPASNSGDKTDLITSDTTPTITGHTDIPFSVVEIKDGTTVVATTTSDVNGDYSVTTSALSGSNSGDAHSLTATATAPSAATGVDSSGMVVTVDTGITVPTVDLVDASDSGSNHSDNLTNDTTPTFTLTGIDSDVTQVEVFDGSTSLGMATKVSGSTWTLTTDAAHELTANGHHDITAVVTDTQGNSVTSSPLTISLDTDRPMPPLMFDQITSDNVINAAESTGTVAVTGRVGGVLGQDFVSGDLMTIHLGGKDYQGSVDSSGAFSIDIPGSELAANHAYSASFAAHDNAGNASGVNRLSTSYAVDTDATTASDTDTATEDQAAGVTHGNVLTNDEQGLTVTNAGDKIGTYGTLHLQADGSYTFDLNNLNPAVQAIPTGQTVTDSYTYEVTDAAGNTAQQILTITITGTALLRLGELDIWVKS</sequence>
<accession>A0A557NT38</accession>
<dbReference type="InterPro" id="IPR015919">
    <property type="entry name" value="Cadherin-like_sf"/>
</dbReference>
<dbReference type="InterPro" id="IPR002126">
    <property type="entry name" value="Cadherin-like_dom"/>
</dbReference>
<feature type="domain" description="Cadherin" evidence="2">
    <location>
        <begin position="1383"/>
        <end position="1485"/>
    </location>
</feature>
<feature type="domain" description="Cadherin" evidence="2">
    <location>
        <begin position="1704"/>
        <end position="1806"/>
    </location>
</feature>
<dbReference type="EMBL" id="VMKJ01000074">
    <property type="protein sequence ID" value="TVO31590.1"/>
    <property type="molecule type" value="Genomic_DNA"/>
</dbReference>
<dbReference type="PANTHER" id="PTHR21559">
    <property type="entry name" value="DYSTROGLYCAN-RELATED"/>
    <property type="match status" value="1"/>
</dbReference>
<comment type="caution">
    <text evidence="3">The sequence shown here is derived from an EMBL/GenBank/DDBJ whole genome shotgun (WGS) entry which is preliminary data.</text>
</comment>
<dbReference type="Gene3D" id="2.60.40.10">
    <property type="entry name" value="Immunoglobulins"/>
    <property type="match status" value="18"/>
</dbReference>
<dbReference type="InterPro" id="IPR040853">
    <property type="entry name" value="RapA2_cadherin-like"/>
</dbReference>
<feature type="domain" description="Cadherin" evidence="2">
    <location>
        <begin position="2114"/>
        <end position="2216"/>
    </location>
</feature>
<evidence type="ECO:0000313" key="3">
    <source>
        <dbReference type="EMBL" id="TVO31590.1"/>
    </source>
</evidence>
<evidence type="ECO:0000256" key="1">
    <source>
        <dbReference type="SAM" id="MobiDB-lite"/>
    </source>
</evidence>
<dbReference type="Pfam" id="PF17803">
    <property type="entry name" value="Cadherin_4"/>
    <property type="match status" value="2"/>
</dbReference>
<dbReference type="GO" id="GO:0043236">
    <property type="term" value="F:laminin binding"/>
    <property type="evidence" value="ECO:0007669"/>
    <property type="project" value="TreeGrafter"/>
</dbReference>
<feature type="region of interest" description="Disordered" evidence="1">
    <location>
        <begin position="1"/>
        <end position="22"/>
    </location>
</feature>